<comment type="pathway">
    <text evidence="3 10">Amino-acid biosynthesis; L-isoleucine biosynthesis; 2-oxobutanoate from L-threonine: step 1/1.</text>
</comment>
<dbReference type="STRING" id="1300341.I595_1696"/>
<dbReference type="GO" id="GO:0003941">
    <property type="term" value="F:L-serine ammonia-lyase activity"/>
    <property type="evidence" value="ECO:0007669"/>
    <property type="project" value="TreeGrafter"/>
</dbReference>
<evidence type="ECO:0000256" key="7">
    <source>
        <dbReference type="ARBA" id="ARBA00022898"/>
    </source>
</evidence>
<evidence type="ECO:0000256" key="2">
    <source>
        <dbReference type="ARBA" id="ARBA00001933"/>
    </source>
</evidence>
<dbReference type="PANTHER" id="PTHR48078:SF11">
    <property type="entry name" value="THREONINE DEHYDRATASE, MITOCHONDRIAL"/>
    <property type="match status" value="1"/>
</dbReference>
<keyword evidence="5 10" id="KW-0028">Amino-acid biosynthesis</keyword>
<dbReference type="PROSITE" id="PS51672">
    <property type="entry name" value="ACT_LIKE"/>
    <property type="match status" value="1"/>
</dbReference>
<sequence>MSRTEKRKGVICASAGNHSQGVAYSCKSLGITGTIFMPITRPIQKVEQVKMFGESFVEVVLYGDTFDDAKAKTVNESKDQGKVFVHPFDDPRIIEGQATVGLELTEQADFPIDYIFVPVGGGGLVAGILTILKHLSPKTTVIGLEPEGAASMLLAIDNGHVSSLSDIDTFVDGASVKQVGGLNFSICHGHLKELLSVPSGKVAKEVIELYNRDAMVIEPAGVLSVSALDYYRDIIKEKNVACILSGGNNDISRTPEFSERALLFENLKHYFLVNFPQRAGALREFVIKILGPNDDITFFQFIKKNNSSRAIAVVGVELKSVEDLQPLIHRKKLHGFYSDHLNGKPELLKSLVWTSLL</sequence>
<feature type="domain" description="ACT-like" evidence="11">
    <location>
        <begin position="269"/>
        <end position="343"/>
    </location>
</feature>
<dbReference type="RefSeq" id="WP_054558857.1">
    <property type="nucleotide sequence ID" value="NZ_LDJX01000003.1"/>
</dbReference>
<dbReference type="Pfam" id="PF00585">
    <property type="entry name" value="Thr_dehydrat_C"/>
    <property type="match status" value="1"/>
</dbReference>
<dbReference type="EMBL" id="LDJX01000003">
    <property type="protein sequence ID" value="KPM32047.1"/>
    <property type="molecule type" value="Genomic_DNA"/>
</dbReference>
<gene>
    <name evidence="10" type="primary">ilvA</name>
    <name evidence="12" type="ORF">I595_1696</name>
</gene>
<dbReference type="InterPro" id="IPR038110">
    <property type="entry name" value="TD_ACT-like_sf"/>
</dbReference>
<dbReference type="PROSITE" id="PS51257">
    <property type="entry name" value="PROKAR_LIPOPROTEIN"/>
    <property type="match status" value="1"/>
</dbReference>
<evidence type="ECO:0000256" key="10">
    <source>
        <dbReference type="RuleBase" id="RU362012"/>
    </source>
</evidence>
<dbReference type="Proteomes" id="UP000050280">
    <property type="component" value="Unassembled WGS sequence"/>
</dbReference>
<dbReference type="GO" id="GO:0006565">
    <property type="term" value="P:L-serine catabolic process"/>
    <property type="evidence" value="ECO:0007669"/>
    <property type="project" value="TreeGrafter"/>
</dbReference>
<comment type="similarity">
    <text evidence="4 10">Belongs to the serine/threonine dehydratase family.</text>
</comment>
<dbReference type="InterPro" id="IPR050147">
    <property type="entry name" value="Ser/Thr_Dehydratase"/>
</dbReference>
<dbReference type="GO" id="GO:0006567">
    <property type="term" value="P:L-threonine catabolic process"/>
    <property type="evidence" value="ECO:0007669"/>
    <property type="project" value="TreeGrafter"/>
</dbReference>
<dbReference type="GO" id="GO:0004794">
    <property type="term" value="F:threonine deaminase activity"/>
    <property type="evidence" value="ECO:0007669"/>
    <property type="project" value="UniProtKB-UniRule"/>
</dbReference>
<evidence type="ECO:0000256" key="3">
    <source>
        <dbReference type="ARBA" id="ARBA00004810"/>
    </source>
</evidence>
<dbReference type="FunFam" id="3.40.50.1100:FF:000005">
    <property type="entry name" value="Threonine dehydratase catabolic"/>
    <property type="match status" value="1"/>
</dbReference>
<dbReference type="InterPro" id="IPR036052">
    <property type="entry name" value="TrpB-like_PALP_sf"/>
</dbReference>
<dbReference type="NCBIfam" id="TIGR02079">
    <property type="entry name" value="THD1"/>
    <property type="match status" value="1"/>
</dbReference>
<comment type="catalytic activity">
    <reaction evidence="1 10">
        <text>L-threonine = 2-oxobutanoate + NH4(+)</text>
        <dbReference type="Rhea" id="RHEA:22108"/>
        <dbReference type="ChEBI" id="CHEBI:16763"/>
        <dbReference type="ChEBI" id="CHEBI:28938"/>
        <dbReference type="ChEBI" id="CHEBI:57926"/>
        <dbReference type="EC" id="4.3.1.19"/>
    </reaction>
</comment>
<evidence type="ECO:0000259" key="11">
    <source>
        <dbReference type="PROSITE" id="PS51672"/>
    </source>
</evidence>
<evidence type="ECO:0000313" key="13">
    <source>
        <dbReference type="Proteomes" id="UP000050280"/>
    </source>
</evidence>
<dbReference type="Gene3D" id="3.40.1020.10">
    <property type="entry name" value="Biosynthetic Threonine Deaminase, Domain 3"/>
    <property type="match status" value="1"/>
</dbReference>
<comment type="subunit">
    <text evidence="10">Homotetramer.</text>
</comment>
<dbReference type="InterPro" id="IPR001721">
    <property type="entry name" value="TD_ACT-like"/>
</dbReference>
<evidence type="ECO:0000256" key="6">
    <source>
        <dbReference type="ARBA" id="ARBA00022624"/>
    </source>
</evidence>
<dbReference type="EC" id="4.3.1.19" evidence="10"/>
<evidence type="ECO:0000313" key="12">
    <source>
        <dbReference type="EMBL" id="KPM32047.1"/>
    </source>
</evidence>
<comment type="cofactor">
    <cofactor evidence="2 10">
        <name>pyridoxal 5'-phosphate</name>
        <dbReference type="ChEBI" id="CHEBI:597326"/>
    </cofactor>
</comment>
<evidence type="ECO:0000256" key="8">
    <source>
        <dbReference type="ARBA" id="ARBA00023239"/>
    </source>
</evidence>
<accession>A0A0P7AVQ8</accession>
<comment type="function">
    <text evidence="10">Catalyzes the anaerobic formation of alpha-ketobutyrate and ammonia from threonine in a two-step reaction. The first step involved a dehydration of threonine and a production of enamine intermediates (aminocrotonate), which tautomerizes to its imine form (iminobutyrate). Both intermediates are unstable and short-lived. The second step is the nonenzymatic hydrolysis of the enamine/imine intermediates to form 2-ketobutyrate and free ammonia. In the low water environment of the cell, the second step is accelerated by RidA.</text>
</comment>
<keyword evidence="13" id="KW-1185">Reference proteome</keyword>
<evidence type="ECO:0000256" key="1">
    <source>
        <dbReference type="ARBA" id="ARBA00001274"/>
    </source>
</evidence>
<keyword evidence="7 10" id="KW-0663">Pyridoxal phosphate</keyword>
<dbReference type="InterPro" id="IPR011820">
    <property type="entry name" value="IlvA"/>
</dbReference>
<dbReference type="Gene3D" id="3.40.50.1100">
    <property type="match status" value="2"/>
</dbReference>
<protein>
    <recommendedName>
        <fullName evidence="10">L-threonine dehydratase</fullName>
        <ecNumber evidence="10">4.3.1.19</ecNumber>
    </recommendedName>
    <alternativeName>
        <fullName evidence="10">Threonine deaminase</fullName>
    </alternativeName>
</protein>
<proteinExistence type="inferred from homology"/>
<comment type="caution">
    <text evidence="12">The sequence shown here is derived from an EMBL/GenBank/DDBJ whole genome shotgun (WGS) entry which is preliminary data.</text>
</comment>
<dbReference type="SUPFAM" id="SSF53686">
    <property type="entry name" value="Tryptophan synthase beta subunit-like PLP-dependent enzymes"/>
    <property type="match status" value="1"/>
</dbReference>
<dbReference type="CDD" id="cd01562">
    <property type="entry name" value="Thr-dehyd"/>
    <property type="match status" value="1"/>
</dbReference>
<organism evidence="12 13">
    <name type="scientific">Croceitalea dokdonensis DOKDO 023</name>
    <dbReference type="NCBI Taxonomy" id="1300341"/>
    <lineage>
        <taxon>Bacteria</taxon>
        <taxon>Pseudomonadati</taxon>
        <taxon>Bacteroidota</taxon>
        <taxon>Flavobacteriia</taxon>
        <taxon>Flavobacteriales</taxon>
        <taxon>Flavobacteriaceae</taxon>
        <taxon>Croceitalea</taxon>
    </lineage>
</organism>
<dbReference type="GO" id="GO:0009097">
    <property type="term" value="P:isoleucine biosynthetic process"/>
    <property type="evidence" value="ECO:0007669"/>
    <property type="project" value="UniProtKB-UniRule"/>
</dbReference>
<dbReference type="NCBIfam" id="NF006390">
    <property type="entry name" value="PRK08639.1"/>
    <property type="match status" value="1"/>
</dbReference>
<dbReference type="Pfam" id="PF00291">
    <property type="entry name" value="PALP"/>
    <property type="match status" value="1"/>
</dbReference>
<evidence type="ECO:0000256" key="5">
    <source>
        <dbReference type="ARBA" id="ARBA00022605"/>
    </source>
</evidence>
<reference evidence="12 13" key="1">
    <citation type="submission" date="2015-09" db="EMBL/GenBank/DDBJ databases">
        <title>Genome sequence of the marine flavobacterium Croceitalea dokdonensis DOKDO 023 that contains proton- and sodium-pumping rhodopsins.</title>
        <authorList>
            <person name="Kwon S.-K."/>
            <person name="Lee H.K."/>
            <person name="Kwak M.-J."/>
            <person name="Kim J.F."/>
        </authorList>
    </citation>
    <scope>NUCLEOTIDE SEQUENCE [LARGE SCALE GENOMIC DNA]</scope>
    <source>
        <strain evidence="12 13">DOKDO 023</strain>
    </source>
</reference>
<evidence type="ECO:0000256" key="4">
    <source>
        <dbReference type="ARBA" id="ARBA00010869"/>
    </source>
</evidence>
<name>A0A0P7AVQ8_9FLAO</name>
<keyword evidence="6 10" id="KW-0412">Isoleucine biosynthesis</keyword>
<keyword evidence="8 10" id="KW-0456">Lyase</keyword>
<dbReference type="InterPro" id="IPR001926">
    <property type="entry name" value="TrpB-like_PALP"/>
</dbReference>
<keyword evidence="9 10" id="KW-0100">Branched-chain amino acid biosynthesis</keyword>
<dbReference type="AlphaFoldDB" id="A0A0P7AVQ8"/>
<dbReference type="PANTHER" id="PTHR48078">
    <property type="entry name" value="THREONINE DEHYDRATASE, MITOCHONDRIAL-RELATED"/>
    <property type="match status" value="1"/>
</dbReference>
<dbReference type="UniPathway" id="UPA00047">
    <property type="reaction ID" value="UER00054"/>
</dbReference>
<dbReference type="PATRIC" id="fig|1300341.3.peg.1880"/>
<evidence type="ECO:0000256" key="9">
    <source>
        <dbReference type="ARBA" id="ARBA00023304"/>
    </source>
</evidence>